<gene>
    <name evidence="6" type="ORF">C8J30_10678</name>
</gene>
<keyword evidence="7" id="KW-1185">Reference proteome</keyword>
<dbReference type="EMBL" id="QJTK01000006">
    <property type="protein sequence ID" value="PYF09946.1"/>
    <property type="molecule type" value="Genomic_DNA"/>
</dbReference>
<dbReference type="InterPro" id="IPR011049">
    <property type="entry name" value="Serralysin-like_metalloprot_C"/>
</dbReference>
<keyword evidence="4" id="KW-0677">Repeat</keyword>
<evidence type="ECO:0000259" key="5">
    <source>
        <dbReference type="Pfam" id="PF08548"/>
    </source>
</evidence>
<evidence type="ECO:0000256" key="1">
    <source>
        <dbReference type="ARBA" id="ARBA00001913"/>
    </source>
</evidence>
<proteinExistence type="predicted"/>
<evidence type="ECO:0000313" key="6">
    <source>
        <dbReference type="EMBL" id="PYF09946.1"/>
    </source>
</evidence>
<comment type="subcellular location">
    <subcellularLocation>
        <location evidence="2">Secreted</location>
    </subcellularLocation>
</comment>
<reference evidence="6 7" key="1">
    <citation type="submission" date="2018-06" db="EMBL/GenBank/DDBJ databases">
        <title>Genomic Encyclopedia of Type Strains, Phase III (KMG-III): the genomes of soil and plant-associated and newly described type strains.</title>
        <authorList>
            <person name="Whitman W."/>
        </authorList>
    </citation>
    <scope>NUCLEOTIDE SEQUENCE [LARGE SCALE GENOMIC DNA]</scope>
    <source>
        <strain evidence="6 7">JA737</strain>
    </source>
</reference>
<dbReference type="InterPro" id="IPR018511">
    <property type="entry name" value="Hemolysin-typ_Ca-bd_CS"/>
</dbReference>
<comment type="caution">
    <text evidence="6">The sequence shown here is derived from an EMBL/GenBank/DDBJ whole genome shotgun (WGS) entry which is preliminary data.</text>
</comment>
<protein>
    <submittedName>
        <fullName evidence="6">Putative secreted protein (Type I secretion substrate)</fullName>
    </submittedName>
</protein>
<evidence type="ECO:0000256" key="4">
    <source>
        <dbReference type="ARBA" id="ARBA00022737"/>
    </source>
</evidence>
<organism evidence="6 7">
    <name type="scientific">Rhodobacter viridis</name>
    <dbReference type="NCBI Taxonomy" id="1054202"/>
    <lineage>
        <taxon>Bacteria</taxon>
        <taxon>Pseudomonadati</taxon>
        <taxon>Pseudomonadota</taxon>
        <taxon>Alphaproteobacteria</taxon>
        <taxon>Rhodobacterales</taxon>
        <taxon>Rhodobacter group</taxon>
        <taxon>Rhodobacter</taxon>
    </lineage>
</organism>
<dbReference type="GO" id="GO:0005615">
    <property type="term" value="C:extracellular space"/>
    <property type="evidence" value="ECO:0007669"/>
    <property type="project" value="InterPro"/>
</dbReference>
<dbReference type="PANTHER" id="PTHR38340:SF1">
    <property type="entry name" value="S-LAYER PROTEIN"/>
    <property type="match status" value="1"/>
</dbReference>
<name>A0A318TY31_9RHOB</name>
<dbReference type="AlphaFoldDB" id="A0A318TY31"/>
<dbReference type="Pfam" id="PF00353">
    <property type="entry name" value="HemolysinCabind"/>
    <property type="match status" value="1"/>
</dbReference>
<dbReference type="PROSITE" id="PS00330">
    <property type="entry name" value="HEMOLYSIN_CALCIUM"/>
    <property type="match status" value="1"/>
</dbReference>
<dbReference type="InterPro" id="IPR001343">
    <property type="entry name" value="Hemolysn_Ca-bd"/>
</dbReference>
<accession>A0A318TY31</accession>
<dbReference type="PANTHER" id="PTHR38340">
    <property type="entry name" value="S-LAYER PROTEIN"/>
    <property type="match status" value="1"/>
</dbReference>
<feature type="domain" description="Peptidase M10 serralysin C-terminal" evidence="5">
    <location>
        <begin position="153"/>
        <end position="302"/>
    </location>
</feature>
<dbReference type="Proteomes" id="UP000247727">
    <property type="component" value="Unassembled WGS sequence"/>
</dbReference>
<keyword evidence="3" id="KW-0964">Secreted</keyword>
<dbReference type="RefSeq" id="WP_181420834.1">
    <property type="nucleotide sequence ID" value="NZ_QJTK01000006.1"/>
</dbReference>
<sequence>MADFVLNVADDLTSINLHEIFASVSYAQLYDVTPDQAVQLLAQVGIIGGVAYDISEGVDSAVILETDIGGLALCGEGISFSNADVPTGGTVTSFINLGSTGVQSYFYYINVSAVALYNAMATVSTADDAAIFAQAFSGNDYFTLSRGADKANGMNGNDVMNGMGGADTLIGGAGSDRIIGGAGRDLMTGGTGADRFVFTTTGQTGTSATSADRITDFTHGVDRIDLHAIDASTVLSGEDAFTFIGAAAFGTTGKGEIRFEHVDAAGTASDFTLVYLDTDADTAAEAVIRLNGLVTLTAADFVL</sequence>
<dbReference type="SUPFAM" id="SSF51120">
    <property type="entry name" value="beta-Roll"/>
    <property type="match status" value="1"/>
</dbReference>
<comment type="cofactor">
    <cofactor evidence="1">
        <name>Ca(2+)</name>
        <dbReference type="ChEBI" id="CHEBI:29108"/>
    </cofactor>
</comment>
<dbReference type="Gene3D" id="2.150.10.10">
    <property type="entry name" value="Serralysin-like metalloprotease, C-terminal"/>
    <property type="match status" value="1"/>
</dbReference>
<evidence type="ECO:0000256" key="3">
    <source>
        <dbReference type="ARBA" id="ARBA00022525"/>
    </source>
</evidence>
<dbReference type="InterPro" id="IPR013858">
    <property type="entry name" value="Peptidase_M10B_C"/>
</dbReference>
<evidence type="ECO:0000313" key="7">
    <source>
        <dbReference type="Proteomes" id="UP000247727"/>
    </source>
</evidence>
<dbReference type="PRINTS" id="PR00313">
    <property type="entry name" value="CABNDNGRPT"/>
</dbReference>
<evidence type="ECO:0000256" key="2">
    <source>
        <dbReference type="ARBA" id="ARBA00004613"/>
    </source>
</evidence>
<dbReference type="InterPro" id="IPR050557">
    <property type="entry name" value="RTX_toxin/Mannuronan_C5-epim"/>
</dbReference>
<dbReference type="Pfam" id="PF08548">
    <property type="entry name" value="Peptidase_M10_C"/>
    <property type="match status" value="1"/>
</dbReference>
<dbReference type="GO" id="GO:0005509">
    <property type="term" value="F:calcium ion binding"/>
    <property type="evidence" value="ECO:0007669"/>
    <property type="project" value="InterPro"/>
</dbReference>